<dbReference type="FunFam" id="2.70.150.10:FF:000104">
    <property type="entry name" value="Phospholipid-transporting ATPase"/>
    <property type="match status" value="1"/>
</dbReference>
<feature type="binding site" evidence="15">
    <location>
        <position position="547"/>
    </location>
    <ligand>
        <name>ATP</name>
        <dbReference type="ChEBI" id="CHEBI:30616"/>
    </ligand>
</feature>
<evidence type="ECO:0000256" key="4">
    <source>
        <dbReference type="ARBA" id="ARBA00022553"/>
    </source>
</evidence>
<dbReference type="Gene3D" id="2.70.150.10">
    <property type="entry name" value="Calcium-transporting ATPase, cytoplasmic transduction domain A"/>
    <property type="match status" value="1"/>
</dbReference>
<dbReference type="Pfam" id="PF00122">
    <property type="entry name" value="E1-E2_ATPase"/>
    <property type="match status" value="1"/>
</dbReference>
<evidence type="ECO:0000259" key="19">
    <source>
        <dbReference type="Pfam" id="PF16212"/>
    </source>
</evidence>
<evidence type="ECO:0000256" key="13">
    <source>
        <dbReference type="ARBA" id="ARBA00034036"/>
    </source>
</evidence>
<dbReference type="NCBIfam" id="TIGR01494">
    <property type="entry name" value="ATPase_P-type"/>
    <property type="match status" value="1"/>
</dbReference>
<organism evidence="20">
    <name type="scientific">Musca domestica</name>
    <name type="common">House fly</name>
    <dbReference type="NCBI Taxonomy" id="7370"/>
    <lineage>
        <taxon>Eukaryota</taxon>
        <taxon>Metazoa</taxon>
        <taxon>Ecdysozoa</taxon>
        <taxon>Arthropoda</taxon>
        <taxon>Hexapoda</taxon>
        <taxon>Insecta</taxon>
        <taxon>Pterygota</taxon>
        <taxon>Neoptera</taxon>
        <taxon>Endopterygota</taxon>
        <taxon>Diptera</taxon>
        <taxon>Brachycera</taxon>
        <taxon>Muscomorpha</taxon>
        <taxon>Muscoidea</taxon>
        <taxon>Muscidae</taxon>
        <taxon>Musca</taxon>
    </lineage>
</organism>
<evidence type="ECO:0000256" key="16">
    <source>
        <dbReference type="PIRSR" id="PIRSR606539-3"/>
    </source>
</evidence>
<dbReference type="Pfam" id="PF16212">
    <property type="entry name" value="PhoLip_ATPase_C"/>
    <property type="match status" value="1"/>
</dbReference>
<dbReference type="SUPFAM" id="SSF81665">
    <property type="entry name" value="Calcium ATPase, transmembrane domain M"/>
    <property type="match status" value="1"/>
</dbReference>
<feature type="binding site" evidence="15">
    <location>
        <position position="481"/>
    </location>
    <ligand>
        <name>ATP</name>
        <dbReference type="ChEBI" id="CHEBI:30616"/>
    </ligand>
</feature>
<dbReference type="InterPro" id="IPR023298">
    <property type="entry name" value="ATPase_P-typ_TM_dom_sf"/>
</dbReference>
<feature type="transmembrane region" description="Helical" evidence="17">
    <location>
        <begin position="221"/>
        <end position="243"/>
    </location>
</feature>
<feature type="binding site" evidence="16">
    <location>
        <position position="341"/>
    </location>
    <ligand>
        <name>Mg(2+)</name>
        <dbReference type="ChEBI" id="CHEBI:18420"/>
    </ligand>
</feature>
<evidence type="ECO:0000256" key="11">
    <source>
        <dbReference type="ARBA" id="ARBA00022989"/>
    </source>
</evidence>
<dbReference type="InterPro" id="IPR023299">
    <property type="entry name" value="ATPase_P-typ_cyto_dom_N"/>
</dbReference>
<evidence type="ECO:0000313" key="20">
    <source>
        <dbReference type="EnsemblMetazoa" id="MDOA006639-PA"/>
    </source>
</evidence>
<feature type="binding site" evidence="15">
    <location>
        <position position="662"/>
    </location>
    <ligand>
        <name>ATP</name>
        <dbReference type="ChEBI" id="CHEBI:30616"/>
    </ligand>
</feature>
<feature type="binding site" evidence="15">
    <location>
        <position position="524"/>
    </location>
    <ligand>
        <name>ATP</name>
        <dbReference type="ChEBI" id="CHEBI:30616"/>
    </ligand>
</feature>
<comment type="subcellular location">
    <subcellularLocation>
        <location evidence="2">Endomembrane system</location>
    </subcellularLocation>
    <subcellularLocation>
        <location evidence="1 17">Membrane</location>
        <topology evidence="1 17">Multi-pass membrane protein</topology>
    </subcellularLocation>
</comment>
<feature type="domain" description="P-type ATPase C-terminal" evidence="19">
    <location>
        <begin position="802"/>
        <end position="1050"/>
    </location>
</feature>
<dbReference type="GO" id="GO:0005524">
    <property type="term" value="F:ATP binding"/>
    <property type="evidence" value="ECO:0007669"/>
    <property type="project" value="UniProtKB-UniRule"/>
</dbReference>
<dbReference type="Pfam" id="PF13246">
    <property type="entry name" value="Cation_ATPase"/>
    <property type="match status" value="1"/>
</dbReference>
<feature type="binding site" evidence="15">
    <location>
        <position position="339"/>
    </location>
    <ligand>
        <name>ATP</name>
        <dbReference type="ChEBI" id="CHEBI:30616"/>
    </ligand>
</feature>
<dbReference type="GO" id="GO:0140326">
    <property type="term" value="F:ATPase-coupled intramembrane lipid transporter activity"/>
    <property type="evidence" value="ECO:0007669"/>
    <property type="project" value="UniProtKB-EC"/>
</dbReference>
<feature type="active site" description="4-aspartylphosphate intermediate" evidence="14">
    <location>
        <position position="339"/>
    </location>
</feature>
<evidence type="ECO:0000256" key="5">
    <source>
        <dbReference type="ARBA" id="ARBA00022692"/>
    </source>
</evidence>
<dbReference type="SFLD" id="SFLDG00002">
    <property type="entry name" value="C1.7:_P-type_atpase_like"/>
    <property type="match status" value="1"/>
</dbReference>
<accession>A0A1I8MMY2</accession>
<keyword evidence="10 17" id="KW-1278">Translocase</keyword>
<feature type="binding site" evidence="15">
    <location>
        <position position="340"/>
    </location>
    <ligand>
        <name>ATP</name>
        <dbReference type="ChEBI" id="CHEBI:30616"/>
    </ligand>
</feature>
<dbReference type="InterPro" id="IPR044492">
    <property type="entry name" value="P_typ_ATPase_HD_dom"/>
</dbReference>
<dbReference type="SUPFAM" id="SSF56784">
    <property type="entry name" value="HAD-like"/>
    <property type="match status" value="1"/>
</dbReference>
<dbReference type="VEuPathDB" id="VectorBase:MDOMA2_001132"/>
<dbReference type="GO" id="GO:0005783">
    <property type="term" value="C:endoplasmic reticulum"/>
    <property type="evidence" value="ECO:0007669"/>
    <property type="project" value="TreeGrafter"/>
</dbReference>
<evidence type="ECO:0000256" key="1">
    <source>
        <dbReference type="ARBA" id="ARBA00004141"/>
    </source>
</evidence>
<feature type="binding site" evidence="15">
    <location>
        <position position="663"/>
    </location>
    <ligand>
        <name>ATP</name>
        <dbReference type="ChEBI" id="CHEBI:30616"/>
    </ligand>
</feature>
<feature type="binding site" evidence="15">
    <location>
        <position position="581"/>
    </location>
    <ligand>
        <name>ATP</name>
        <dbReference type="ChEBI" id="CHEBI:30616"/>
    </ligand>
</feature>
<evidence type="ECO:0000256" key="17">
    <source>
        <dbReference type="RuleBase" id="RU362033"/>
    </source>
</evidence>
<evidence type="ECO:0000256" key="15">
    <source>
        <dbReference type="PIRSR" id="PIRSR606539-2"/>
    </source>
</evidence>
<dbReference type="Gene3D" id="1.20.1110.10">
    <property type="entry name" value="Calcium-transporting ATPase, transmembrane domain"/>
    <property type="match status" value="1"/>
</dbReference>
<keyword evidence="9 16" id="KW-0460">Magnesium</keyword>
<feature type="transmembrane region" description="Helical" evidence="17">
    <location>
        <begin position="981"/>
        <end position="1003"/>
    </location>
</feature>
<evidence type="ECO:0000256" key="14">
    <source>
        <dbReference type="PIRSR" id="PIRSR606539-1"/>
    </source>
</evidence>
<dbReference type="InterPro" id="IPR018303">
    <property type="entry name" value="ATPase_P-typ_P_site"/>
</dbReference>
<reference evidence="20" key="1">
    <citation type="submission" date="2020-05" db="UniProtKB">
        <authorList>
            <consortium name="EnsemblMetazoa"/>
        </authorList>
    </citation>
    <scope>IDENTIFICATION</scope>
    <source>
        <strain evidence="20">Aabys</strain>
    </source>
</reference>
<evidence type="ECO:0000259" key="18">
    <source>
        <dbReference type="Pfam" id="PF00122"/>
    </source>
</evidence>
<dbReference type="SFLD" id="SFLDS00003">
    <property type="entry name" value="Haloacid_Dehalogenase"/>
    <property type="match status" value="1"/>
</dbReference>
<comment type="catalytic activity">
    <reaction evidence="13 17">
        <text>ATP + H2O + phospholipidSide 1 = ADP + phosphate + phospholipidSide 2.</text>
        <dbReference type="EC" id="7.6.2.1"/>
    </reaction>
</comment>
<comment type="cofactor">
    <cofactor evidence="16">
        <name>Mg(2+)</name>
        <dbReference type="ChEBI" id="CHEBI:18420"/>
    </cofactor>
</comment>
<keyword evidence="6 16" id="KW-0479">Metal-binding</keyword>
<proteinExistence type="inferred from homology"/>
<dbReference type="InterPro" id="IPR008250">
    <property type="entry name" value="ATPase_P-typ_transduc_dom_A_sf"/>
</dbReference>
<dbReference type="InterPro" id="IPR059000">
    <property type="entry name" value="ATPase_P-type_domA"/>
</dbReference>
<gene>
    <name evidence="20" type="primary">101892897</name>
</gene>
<dbReference type="InterPro" id="IPR001757">
    <property type="entry name" value="P_typ_ATPase"/>
</dbReference>
<evidence type="ECO:0000256" key="10">
    <source>
        <dbReference type="ARBA" id="ARBA00022967"/>
    </source>
</evidence>
<keyword evidence="11 17" id="KW-1133">Transmembrane helix</keyword>
<feature type="binding site" evidence="16">
    <location>
        <position position="780"/>
    </location>
    <ligand>
        <name>Mg(2+)</name>
        <dbReference type="ChEBI" id="CHEBI:18420"/>
    </ligand>
</feature>
<comment type="similarity">
    <text evidence="3 17">Belongs to the cation transport ATPase (P-type) (TC 3.A.3) family. Type IV subfamily.</text>
</comment>
<keyword evidence="12 17" id="KW-0472">Membrane</keyword>
<feature type="binding site" evidence="15">
    <location>
        <position position="755"/>
    </location>
    <ligand>
        <name>ATP</name>
        <dbReference type="ChEBI" id="CHEBI:30616"/>
    </ligand>
</feature>
<dbReference type="PANTHER" id="PTHR24092">
    <property type="entry name" value="PROBABLE PHOSPHOLIPID-TRANSPORTING ATPASE"/>
    <property type="match status" value="1"/>
</dbReference>
<feature type="transmembrane region" description="Helical" evidence="17">
    <location>
        <begin position="7"/>
        <end position="23"/>
    </location>
</feature>
<dbReference type="PROSITE" id="PS00154">
    <property type="entry name" value="ATPASE_E1_E2"/>
    <property type="match status" value="1"/>
</dbReference>
<feature type="transmembrane region" description="Helical" evidence="17">
    <location>
        <begin position="833"/>
        <end position="857"/>
    </location>
</feature>
<keyword evidence="8 15" id="KW-0067">ATP-binding</keyword>
<feature type="binding site" evidence="16">
    <location>
        <position position="339"/>
    </location>
    <ligand>
        <name>Mg(2+)</name>
        <dbReference type="ChEBI" id="CHEBI:18420"/>
    </ligand>
</feature>
<dbReference type="PANTHER" id="PTHR24092:SF175">
    <property type="entry name" value="PHOSPHOLIPID-TRANSPORTING ATPASE"/>
    <property type="match status" value="1"/>
</dbReference>
<feature type="binding site" evidence="15">
    <location>
        <position position="780"/>
    </location>
    <ligand>
        <name>ATP</name>
        <dbReference type="ChEBI" id="CHEBI:30616"/>
    </ligand>
</feature>
<keyword evidence="4" id="KW-0597">Phosphoprotein</keyword>
<dbReference type="VEuPathDB" id="VectorBase:MDOMA2_014223"/>
<evidence type="ECO:0000256" key="3">
    <source>
        <dbReference type="ARBA" id="ARBA00008109"/>
    </source>
</evidence>
<evidence type="ECO:0000256" key="9">
    <source>
        <dbReference type="ARBA" id="ARBA00022842"/>
    </source>
</evidence>
<dbReference type="InterPro" id="IPR006539">
    <property type="entry name" value="P-type_ATPase_IV"/>
</dbReference>
<dbReference type="SUPFAM" id="SSF81653">
    <property type="entry name" value="Calcium ATPase, transduction domain A"/>
    <property type="match status" value="1"/>
</dbReference>
<protein>
    <recommendedName>
        <fullName evidence="17">Phospholipid-transporting ATPase</fullName>
        <ecNumber evidence="17">7.6.2.1</ecNumber>
    </recommendedName>
</protein>
<dbReference type="GO" id="GO:0005886">
    <property type="term" value="C:plasma membrane"/>
    <property type="evidence" value="ECO:0007669"/>
    <property type="project" value="TreeGrafter"/>
</dbReference>
<dbReference type="eggNOG" id="KOG0206">
    <property type="taxonomic scope" value="Eukaryota"/>
</dbReference>
<dbReference type="Gene3D" id="3.40.1110.10">
    <property type="entry name" value="Calcium-transporting ATPase, cytoplasmic domain N"/>
    <property type="match status" value="2"/>
</dbReference>
<evidence type="ECO:0000256" key="8">
    <source>
        <dbReference type="ARBA" id="ARBA00022840"/>
    </source>
</evidence>
<dbReference type="OrthoDB" id="377733at2759"/>
<feature type="transmembrane region" description="Helical" evidence="17">
    <location>
        <begin position="29"/>
        <end position="49"/>
    </location>
</feature>
<feature type="binding site" evidence="16">
    <location>
        <position position="776"/>
    </location>
    <ligand>
        <name>Mg(2+)</name>
        <dbReference type="ChEBI" id="CHEBI:18420"/>
    </ligand>
</feature>
<feature type="transmembrane region" description="Helical" evidence="17">
    <location>
        <begin position="913"/>
        <end position="933"/>
    </location>
</feature>
<feature type="binding site" evidence="15">
    <location>
        <position position="779"/>
    </location>
    <ligand>
        <name>ATP</name>
        <dbReference type="ChEBI" id="CHEBI:30616"/>
    </ligand>
</feature>
<evidence type="ECO:0000256" key="2">
    <source>
        <dbReference type="ARBA" id="ARBA00004308"/>
    </source>
</evidence>
<feature type="transmembrane region" description="Helical" evidence="17">
    <location>
        <begin position="869"/>
        <end position="886"/>
    </location>
</feature>
<feature type="transmembrane region" description="Helical" evidence="17">
    <location>
        <begin position="1023"/>
        <end position="1043"/>
    </location>
</feature>
<dbReference type="VEuPathDB" id="VectorBase:MDOA006639"/>
<dbReference type="EC" id="7.6.2.1" evidence="17"/>
<evidence type="ECO:0000256" key="6">
    <source>
        <dbReference type="ARBA" id="ARBA00022723"/>
    </source>
</evidence>
<dbReference type="FunFam" id="3.40.50.1000:FF:000034">
    <property type="entry name" value="Phospholipid-transporting ATPase"/>
    <property type="match status" value="1"/>
</dbReference>
<sequence>MLEQFRRIANVYFLIMTIASFLIDSPVSPMTALVPLLFVIIVTAVKQAYEDFLRHKSDNRVNRTKVTIIRKGFEKQIQSQYVAPGDLLYIERDCDVACDLVLLSCSDCRGKCFVTTANLDGESNLKTLLVPKDLPVMAFENLKNFGIIECERPQTNLYTFNGNIQLQNVAIPLTAENILLRGSRLKNTEWVIGCAVYTGMSTKLQLNSRMTRNKFASSEIYLNRFLIFIVILIIVIVTVLYVLKSETELSLITRMPYLGFPIDVYNLQQFFHDYLSFLVLFKYLIPISMYVTIELYRVMAGQFIRWDVQLYDEEINEPCMVNTTNLNEELGQINILFSDKTGTLTKNEMILQQCSIGGRKYVYRGNYLEDEETQDVMDLDKFQDHHKDFFQALCICHTVQVVGHLNDDKQMEATKVLSDSFKAPDDKVKALGSNPINPQRTSIEQESNKRVNEENCKGKVSGYMAEEIIKNLDYQASSADERALVEACAHLGFIYVGDDNETLKICFPTSSNDLHFQRLHILDFTSERKRMSVVVKDENNVKWIYTKGAESCVLPLCNHQSLEIISKTNSHIMDFACHGLRTLVIARREISDDEYKKFTMELQRVNLSLDNRRELSEKCYEILEKDLDLLGATAVEDALQDDVAATLTSLRKAGIKTWVLTGDKMETALNIAISCGHITPNAHRYTISVCRNKEDISHHLSVLENQMTMGKFEEFALLINGESLALALEETPKEFRDVAIKCSAVLCCRLSPLQKSQVVSLIKQGTENYITAAIGDGANDVSMLQEAHVGIGVMGREGRQAAQCSDFAIGKFCMLHRLLLVHGHYQTHRLSLLLLYFFYKNMFLSAIVFLFQFYTLYSTTAPFDSLPMTLYNIIYTTLPILFISLTEKPYKEEELMGNPQLYRKNTKNKQLQWPTFLEWIFFGVYHAIICFYFASEIFSNNDVILNVGQIADFALYCALLLHIVVIVVNLKLWIESQYITYWYIGTILISILGYILTMFLFNHWNHHYDTNIYGAYNKLLSSIPVWLYCVLAAVACLVPDYFLRVLKQLVNIDQFVFVIRLI</sequence>
<dbReference type="InterPro" id="IPR023214">
    <property type="entry name" value="HAD_sf"/>
</dbReference>
<keyword evidence="7 15" id="KW-0547">Nucleotide-binding</keyword>
<dbReference type="AlphaFoldDB" id="A0A1I8MMY2"/>
<dbReference type="InterPro" id="IPR032630">
    <property type="entry name" value="P_typ_ATPase_c"/>
</dbReference>
<feature type="binding site" evidence="15">
    <location>
        <position position="341"/>
    </location>
    <ligand>
        <name>ATP</name>
        <dbReference type="ChEBI" id="CHEBI:30616"/>
    </ligand>
</feature>
<dbReference type="GO" id="GO:0016887">
    <property type="term" value="F:ATP hydrolysis activity"/>
    <property type="evidence" value="ECO:0007669"/>
    <property type="project" value="InterPro"/>
</dbReference>
<evidence type="ECO:0000256" key="7">
    <source>
        <dbReference type="ARBA" id="ARBA00022741"/>
    </source>
</evidence>
<dbReference type="GO" id="GO:0000287">
    <property type="term" value="F:magnesium ion binding"/>
    <property type="evidence" value="ECO:0007669"/>
    <property type="project" value="UniProtKB-UniRule"/>
</dbReference>
<dbReference type="SFLD" id="SFLDF00027">
    <property type="entry name" value="p-type_atpase"/>
    <property type="match status" value="1"/>
</dbReference>
<feature type="domain" description="P-type ATPase A" evidence="18">
    <location>
        <begin position="62"/>
        <end position="187"/>
    </location>
</feature>
<dbReference type="Gene3D" id="3.40.50.1000">
    <property type="entry name" value="HAD superfamily/HAD-like"/>
    <property type="match status" value="2"/>
</dbReference>
<dbReference type="NCBIfam" id="TIGR01652">
    <property type="entry name" value="ATPase-Plipid"/>
    <property type="match status" value="1"/>
</dbReference>
<name>A0A1I8MMY2_MUSDO</name>
<dbReference type="InterPro" id="IPR036412">
    <property type="entry name" value="HAD-like_sf"/>
</dbReference>
<dbReference type="SUPFAM" id="SSF81660">
    <property type="entry name" value="Metal cation-transporting ATPase, ATP-binding domain N"/>
    <property type="match status" value="1"/>
</dbReference>
<dbReference type="STRING" id="7370.A0A1I8MMY2"/>
<feature type="transmembrane region" description="Helical" evidence="17">
    <location>
        <begin position="274"/>
        <end position="296"/>
    </location>
</feature>
<dbReference type="GO" id="GO:0045332">
    <property type="term" value="P:phospholipid translocation"/>
    <property type="evidence" value="ECO:0007669"/>
    <property type="project" value="TreeGrafter"/>
</dbReference>
<feature type="transmembrane region" description="Helical" evidence="17">
    <location>
        <begin position="953"/>
        <end position="974"/>
    </location>
</feature>
<feature type="binding site" evidence="15">
    <location>
        <position position="661"/>
    </location>
    <ligand>
        <name>ATP</name>
        <dbReference type="ChEBI" id="CHEBI:30616"/>
    </ligand>
</feature>
<keyword evidence="5 17" id="KW-0812">Transmembrane</keyword>
<feature type="binding site" evidence="15">
    <location>
        <position position="749"/>
    </location>
    <ligand>
        <name>ATP</name>
        <dbReference type="ChEBI" id="CHEBI:30616"/>
    </ligand>
</feature>
<evidence type="ECO:0000256" key="12">
    <source>
        <dbReference type="ARBA" id="ARBA00023136"/>
    </source>
</evidence>
<dbReference type="PRINTS" id="PR00119">
    <property type="entry name" value="CATATPASE"/>
</dbReference>
<dbReference type="EnsemblMetazoa" id="MDOA006639-RA">
    <property type="protein sequence ID" value="MDOA006639-PA"/>
    <property type="gene ID" value="MDOA006639"/>
</dbReference>
<dbReference type="FunFam" id="3.40.1110.10:FF:000087">
    <property type="entry name" value="Phospholipid-transporting ATPase"/>
    <property type="match status" value="1"/>
</dbReference>